<proteinExistence type="predicted"/>
<evidence type="ECO:0000256" key="1">
    <source>
        <dbReference type="SAM" id="MobiDB-lite"/>
    </source>
</evidence>
<dbReference type="Gramene" id="rna-AYBTSS11_LOCUS26196">
    <property type="protein sequence ID" value="CAJ1974125.1"/>
    <property type="gene ID" value="gene-AYBTSS11_LOCUS26196"/>
</dbReference>
<organism evidence="2 3">
    <name type="scientific">Sphenostylis stenocarpa</name>
    <dbReference type="NCBI Taxonomy" id="92480"/>
    <lineage>
        <taxon>Eukaryota</taxon>
        <taxon>Viridiplantae</taxon>
        <taxon>Streptophyta</taxon>
        <taxon>Embryophyta</taxon>
        <taxon>Tracheophyta</taxon>
        <taxon>Spermatophyta</taxon>
        <taxon>Magnoliopsida</taxon>
        <taxon>eudicotyledons</taxon>
        <taxon>Gunneridae</taxon>
        <taxon>Pentapetalae</taxon>
        <taxon>rosids</taxon>
        <taxon>fabids</taxon>
        <taxon>Fabales</taxon>
        <taxon>Fabaceae</taxon>
        <taxon>Papilionoideae</taxon>
        <taxon>50 kb inversion clade</taxon>
        <taxon>NPAAA clade</taxon>
        <taxon>indigoferoid/millettioid clade</taxon>
        <taxon>Phaseoleae</taxon>
        <taxon>Sphenostylis</taxon>
    </lineage>
</organism>
<dbReference type="AlphaFoldDB" id="A0AA86W0K5"/>
<dbReference type="EMBL" id="OY731406">
    <property type="protein sequence ID" value="CAJ1974125.1"/>
    <property type="molecule type" value="Genomic_DNA"/>
</dbReference>
<sequence length="126" mass="14272">MGEGIKILLANLDSKTWISFLKTPGFREILLSLLLERDSEKRGATEGGREKKTKKKDEPQKLQAQDEVETKNLSVNKYLSPLLAMTQDTSKLISVRPNQITTRVPPQAEIDRVMTRSFELSGRKSE</sequence>
<evidence type="ECO:0000313" key="2">
    <source>
        <dbReference type="EMBL" id="CAJ1974125.1"/>
    </source>
</evidence>
<feature type="compositionally biased region" description="Basic and acidic residues" evidence="1">
    <location>
        <begin position="40"/>
        <end position="60"/>
    </location>
</feature>
<evidence type="ECO:0000313" key="3">
    <source>
        <dbReference type="Proteomes" id="UP001189624"/>
    </source>
</evidence>
<dbReference type="Proteomes" id="UP001189624">
    <property type="component" value="Chromosome 9"/>
</dbReference>
<keyword evidence="3" id="KW-1185">Reference proteome</keyword>
<accession>A0AA86W0K5</accession>
<feature type="region of interest" description="Disordered" evidence="1">
    <location>
        <begin position="40"/>
        <end position="67"/>
    </location>
</feature>
<reference evidence="2" key="1">
    <citation type="submission" date="2023-10" db="EMBL/GenBank/DDBJ databases">
        <authorList>
            <person name="Domelevo Entfellner J.-B."/>
        </authorList>
    </citation>
    <scope>NUCLEOTIDE SEQUENCE</scope>
</reference>
<name>A0AA86W0K5_9FABA</name>
<protein>
    <submittedName>
        <fullName evidence="2">Uncharacterized protein</fullName>
    </submittedName>
</protein>
<gene>
    <name evidence="2" type="ORF">AYBTSS11_LOCUS26196</name>
</gene>